<comment type="caution">
    <text evidence="4">The sequence shown here is derived from an EMBL/GenBank/DDBJ whole genome shotgun (WGS) entry which is preliminary data.</text>
</comment>
<name>A0ABT9XH37_9BACL</name>
<accession>A0ABT9XH37</accession>
<dbReference type="InterPro" id="IPR002220">
    <property type="entry name" value="DapA-like"/>
</dbReference>
<keyword evidence="5" id="KW-1185">Reference proteome</keyword>
<dbReference type="EMBL" id="JAUSTP010000008">
    <property type="protein sequence ID" value="MDQ0189512.1"/>
    <property type="molecule type" value="Genomic_DNA"/>
</dbReference>
<dbReference type="PRINTS" id="PR00146">
    <property type="entry name" value="DHPICSNTHASE"/>
</dbReference>
<dbReference type="InterPro" id="IPR013785">
    <property type="entry name" value="Aldolase_TIM"/>
</dbReference>
<organism evidence="4 5">
    <name type="scientific">Alicyclobacillus cycloheptanicus</name>
    <dbReference type="NCBI Taxonomy" id="1457"/>
    <lineage>
        <taxon>Bacteria</taxon>
        <taxon>Bacillati</taxon>
        <taxon>Bacillota</taxon>
        <taxon>Bacilli</taxon>
        <taxon>Bacillales</taxon>
        <taxon>Alicyclobacillaceae</taxon>
        <taxon>Alicyclobacillus</taxon>
    </lineage>
</organism>
<dbReference type="SMART" id="SM01130">
    <property type="entry name" value="DHDPS"/>
    <property type="match status" value="1"/>
</dbReference>
<evidence type="ECO:0000256" key="1">
    <source>
        <dbReference type="ARBA" id="ARBA00023239"/>
    </source>
</evidence>
<dbReference type="Gene3D" id="3.20.20.70">
    <property type="entry name" value="Aldolase class I"/>
    <property type="match status" value="1"/>
</dbReference>
<dbReference type="PROSITE" id="PS00666">
    <property type="entry name" value="DHDPS_2"/>
    <property type="match status" value="1"/>
</dbReference>
<evidence type="ECO:0000256" key="3">
    <source>
        <dbReference type="PIRNR" id="PIRNR001365"/>
    </source>
</evidence>
<evidence type="ECO:0000313" key="4">
    <source>
        <dbReference type="EMBL" id="MDQ0189512.1"/>
    </source>
</evidence>
<dbReference type="CDD" id="cd00408">
    <property type="entry name" value="DHDPS-like"/>
    <property type="match status" value="1"/>
</dbReference>
<keyword evidence="1 3" id="KW-0456">Lyase</keyword>
<dbReference type="GO" id="GO:0008840">
    <property type="term" value="F:4-hydroxy-tetrahydrodipicolinate synthase activity"/>
    <property type="evidence" value="ECO:0007669"/>
    <property type="project" value="UniProtKB-EC"/>
</dbReference>
<gene>
    <name evidence="4" type="ORF">J2S03_001344</name>
</gene>
<protein>
    <submittedName>
        <fullName evidence="4">4-hydroxy-tetrahydrodipicolinate synthase</fullName>
        <ecNumber evidence="4">4.3.3.7</ecNumber>
    </submittedName>
</protein>
<comment type="similarity">
    <text evidence="3">Belongs to the DapA family.</text>
</comment>
<sequence length="292" mass="31676">MLKGMVAAMFTPVENQRVSFAGLEAYVQWLIEQGTEGLFFLGTTGEGLLVPENDREAAVACVVKAAANRVPVVVQCGGMALHQTLERVSSAVRAGADAIALLTPFFYAHDQQALERYYDEVLAAWPEVPFYLYSIPKYANNAVSPNLLQTLLKRHVNLIGIKDSSGSVEQLQAYRDAAPEAAVFIGSDTMFQEAYVRGAAGVVSGLAAVFPALAVRAWRRLSAGDSSGAQQMKEICDVFHEFSTIPAGRAVLTRNGMPVGEPFKPLLPLTVEQQTQLFSALQRLDLGLLRQD</sequence>
<evidence type="ECO:0000256" key="2">
    <source>
        <dbReference type="ARBA" id="ARBA00023270"/>
    </source>
</evidence>
<keyword evidence="2" id="KW-0704">Schiff base</keyword>
<reference evidence="4 5" key="1">
    <citation type="submission" date="2023-07" db="EMBL/GenBank/DDBJ databases">
        <title>Genomic Encyclopedia of Type Strains, Phase IV (KMG-IV): sequencing the most valuable type-strain genomes for metagenomic binning, comparative biology and taxonomic classification.</title>
        <authorList>
            <person name="Goeker M."/>
        </authorList>
    </citation>
    <scope>NUCLEOTIDE SEQUENCE [LARGE SCALE GENOMIC DNA]</scope>
    <source>
        <strain evidence="4 5">DSM 4006</strain>
    </source>
</reference>
<proteinExistence type="inferred from homology"/>
<dbReference type="Pfam" id="PF00701">
    <property type="entry name" value="DHDPS"/>
    <property type="match status" value="1"/>
</dbReference>
<dbReference type="EC" id="4.3.3.7" evidence="4"/>
<dbReference type="Proteomes" id="UP001232973">
    <property type="component" value="Unassembled WGS sequence"/>
</dbReference>
<dbReference type="PANTHER" id="PTHR12128">
    <property type="entry name" value="DIHYDRODIPICOLINATE SYNTHASE"/>
    <property type="match status" value="1"/>
</dbReference>
<dbReference type="PIRSF" id="PIRSF001365">
    <property type="entry name" value="DHDPS"/>
    <property type="match status" value="1"/>
</dbReference>
<dbReference type="SUPFAM" id="SSF51569">
    <property type="entry name" value="Aldolase"/>
    <property type="match status" value="1"/>
</dbReference>
<dbReference type="RefSeq" id="WP_274456316.1">
    <property type="nucleotide sequence ID" value="NZ_CP067097.1"/>
</dbReference>
<evidence type="ECO:0000313" key="5">
    <source>
        <dbReference type="Proteomes" id="UP001232973"/>
    </source>
</evidence>
<dbReference type="InterPro" id="IPR020625">
    <property type="entry name" value="Schiff_base-form_aldolases_AS"/>
</dbReference>
<dbReference type="PANTHER" id="PTHR12128:SF67">
    <property type="entry name" value="BLR3884 PROTEIN"/>
    <property type="match status" value="1"/>
</dbReference>